<proteinExistence type="predicted"/>
<comment type="caution">
    <text evidence="1">The sequence shown here is derived from an EMBL/GenBank/DDBJ whole genome shotgun (WGS) entry which is preliminary data.</text>
</comment>
<evidence type="ECO:0000313" key="2">
    <source>
        <dbReference type="Proteomes" id="UP000033969"/>
    </source>
</evidence>
<accession>A0A0G0ZXA0</accession>
<protein>
    <submittedName>
        <fullName evidence="1">Uncharacterized protein</fullName>
    </submittedName>
</protein>
<sequence length="45" mass="5827">MESQYDHKKYEAKIYDKWEESPQGQLRQDFMNKWMNKWLGEFYYR</sequence>
<name>A0A0G0ZXA0_9BACT</name>
<dbReference type="AlphaFoldDB" id="A0A0G0ZXA0"/>
<organism evidence="1 2">
    <name type="scientific">Candidatus Woesebacteria bacterium GW2011_GWA1_41_7</name>
    <dbReference type="NCBI Taxonomy" id="1618556"/>
    <lineage>
        <taxon>Bacteria</taxon>
        <taxon>Candidatus Woeseibacteriota</taxon>
    </lineage>
</organism>
<reference evidence="1 2" key="1">
    <citation type="journal article" date="2015" name="Nature">
        <title>rRNA introns, odd ribosomes, and small enigmatic genomes across a large radiation of phyla.</title>
        <authorList>
            <person name="Brown C.T."/>
            <person name="Hug L.A."/>
            <person name="Thomas B.C."/>
            <person name="Sharon I."/>
            <person name="Castelle C.J."/>
            <person name="Singh A."/>
            <person name="Wilkins M.J."/>
            <person name="Williams K.H."/>
            <person name="Banfield J.F."/>
        </authorList>
    </citation>
    <scope>NUCLEOTIDE SEQUENCE [LARGE SCALE GENOMIC DNA]</scope>
</reference>
<gene>
    <name evidence="1" type="ORF">UU74_C0019G0024</name>
</gene>
<dbReference type="Proteomes" id="UP000033969">
    <property type="component" value="Unassembled WGS sequence"/>
</dbReference>
<dbReference type="EMBL" id="LCBU01000019">
    <property type="protein sequence ID" value="KKS17723.1"/>
    <property type="molecule type" value="Genomic_DNA"/>
</dbReference>
<evidence type="ECO:0000313" key="1">
    <source>
        <dbReference type="EMBL" id="KKS17723.1"/>
    </source>
</evidence>